<dbReference type="EMBL" id="JPKY01000056">
    <property type="protein sequence ID" value="KFH44037.1"/>
    <property type="molecule type" value="Genomic_DNA"/>
</dbReference>
<evidence type="ECO:0000259" key="2">
    <source>
        <dbReference type="PROSITE" id="PS50011"/>
    </source>
</evidence>
<sequence length="1191" mass="130435">MAQPGGPQSEPPPNPKDPPVGSSQLVDTSSPSNQYEESPARSDSQFTTEPPNPGQHHIGDRPLGPVNPDVGRRTSRSVVPGLPRAQTFKRQLSERRCRLAPVEPDPAERRAVSMDRRWRAYGTLPGDQGDEEPHTSAANVLEPSHKETHPHTYPTLSSDPYEEEPLTARLSQGFDDRLDDLDNDVASQDDFSDTRSITSTQYAFDNMIHNELETTWILNLSMRYKDHSNREKFFVTYRESKHNWRRVTVTLDYRHAPDNSLERELYYTKLQRDKSRKVYEAIRESLREIMFCDTVTNLKLETIDDRLHVHVVEDANEIINYPHVSQVAHLGCRRVRERDLIFDHHMSGFVYKVSVGGEPLIKKEIPGPDTIEEFLYEINALNSLTYSDHVIKFYGLVVDEDDERVKGLLISYADGGALVDIIYDNCKDKNFGLQWSLKERWARQIVHGLADVHESGFVQGDFTLSNIVIDEKDNAKIIDINRRGCPVGWEPPEATPLIESGHRISMYIGVKSDLFQLGMVLWALAMEEDEPEREGRPLTFGPESKVPEWYQRVSEICLDPDPRKRLPASMLLQLFPEELPHGPHISVEQGNSAHSLPAEDIRPDTQVRVPAGDLPTDWWRTGRAYTPTGPPAYQSWQYVPRGRSPPSPLPSNFDDGCESRERLQSWPAWAANKDIRPSYSDVGSDVRLDDFSQRLTPSPSAGVGLLPESIDVERDGAEPHVQGPSGVPGPASESGQEDIIRDSAEALVVEQPLGATEKVEGSAATESTPRKEQPPVSDGALNEISLDIMTKAVGNVSEPGSKVSLTDTHPPELEANAQNTPVSETTSRDAEATPDTKEDRAEAEHGDKQGAAEPTMPLPETQKKLEDQASPGQEAPTSSEGQDSLRPEVNDDAQNGQEKPDDLVLPTDGTPQGSSMAFESIPETAENGRAPAGEATLIPAHSTTDHAMTDVARISDSPTEGGVAAKGDATTTLPTLVQETPEGETKQVQDALGTVNCQVASTGTTPVESAACTTARDASTTAPNQDADQDPMPENRTAHISLDNAAGPSLPPVPALECPDTKGLDTENVAPEMLPDGTGPHAYKDPGSVALPVAPTTAGTARSEAGSRAVTNGSNMEHEETATIYDAMPMVSPEAGADVMQIPNTLAGIGSGHMTIDDNLWREKDIFQDDFPMVSRPDVIPAIMITTDVTT</sequence>
<dbReference type="GO" id="GO:0005737">
    <property type="term" value="C:cytoplasm"/>
    <property type="evidence" value="ECO:0007669"/>
    <property type="project" value="TreeGrafter"/>
</dbReference>
<dbReference type="Pfam" id="PF00069">
    <property type="entry name" value="Pkinase"/>
    <property type="match status" value="1"/>
</dbReference>
<feature type="compositionally biased region" description="Pro residues" evidence="1">
    <location>
        <begin position="9"/>
        <end position="18"/>
    </location>
</feature>
<feature type="compositionally biased region" description="Basic and acidic residues" evidence="1">
    <location>
        <begin position="826"/>
        <end position="850"/>
    </location>
</feature>
<keyword evidence="3" id="KW-0418">Kinase</keyword>
<dbReference type="CDD" id="cd00180">
    <property type="entry name" value="PKc"/>
    <property type="match status" value="1"/>
</dbReference>
<proteinExistence type="predicted"/>
<keyword evidence="3" id="KW-0808">Transferase</keyword>
<dbReference type="PROSITE" id="PS50011">
    <property type="entry name" value="PROTEIN_KINASE_DOM"/>
    <property type="match status" value="1"/>
</dbReference>
<feature type="compositionally biased region" description="Polar residues" evidence="1">
    <location>
        <begin position="21"/>
        <end position="49"/>
    </location>
</feature>
<keyword evidence="4" id="KW-1185">Reference proteome</keyword>
<evidence type="ECO:0000313" key="3">
    <source>
        <dbReference type="EMBL" id="KFH44037.1"/>
    </source>
</evidence>
<feature type="region of interest" description="Disordered" evidence="1">
    <location>
        <begin position="715"/>
        <end position="986"/>
    </location>
</feature>
<dbReference type="PANTHER" id="PTHR23257:SF963">
    <property type="entry name" value="AT08303P"/>
    <property type="match status" value="1"/>
</dbReference>
<dbReference type="GO" id="GO:0007165">
    <property type="term" value="P:signal transduction"/>
    <property type="evidence" value="ECO:0007669"/>
    <property type="project" value="TreeGrafter"/>
</dbReference>
<feature type="compositionally biased region" description="Polar residues" evidence="1">
    <location>
        <begin position="1016"/>
        <end position="1026"/>
    </location>
</feature>
<protein>
    <submittedName>
        <fullName evidence="3">Maternal embryonic leucine zipper kinase-like protein</fullName>
    </submittedName>
</protein>
<feature type="region of interest" description="Disordered" evidence="1">
    <location>
        <begin position="1"/>
        <end position="109"/>
    </location>
</feature>
<feature type="region of interest" description="Disordered" evidence="1">
    <location>
        <begin position="1012"/>
        <end position="1035"/>
    </location>
</feature>
<gene>
    <name evidence="3" type="ORF">ACRE_051930</name>
</gene>
<dbReference type="GO" id="GO:0005524">
    <property type="term" value="F:ATP binding"/>
    <property type="evidence" value="ECO:0007669"/>
    <property type="project" value="InterPro"/>
</dbReference>
<dbReference type="InterPro" id="IPR011009">
    <property type="entry name" value="Kinase-like_dom_sf"/>
</dbReference>
<dbReference type="STRING" id="857340.A0A086T3V5"/>
<dbReference type="PANTHER" id="PTHR23257">
    <property type="entry name" value="SERINE-THREONINE PROTEIN KINASE"/>
    <property type="match status" value="1"/>
</dbReference>
<evidence type="ECO:0000313" key="4">
    <source>
        <dbReference type="Proteomes" id="UP000029964"/>
    </source>
</evidence>
<feature type="compositionally biased region" description="Polar residues" evidence="1">
    <location>
        <begin position="816"/>
        <end position="825"/>
    </location>
</feature>
<dbReference type="OrthoDB" id="635774at2759"/>
<evidence type="ECO:0000256" key="1">
    <source>
        <dbReference type="SAM" id="MobiDB-lite"/>
    </source>
</evidence>
<comment type="caution">
    <text evidence="3">The sequence shown here is derived from an EMBL/GenBank/DDBJ whole genome shotgun (WGS) entry which is preliminary data.</text>
</comment>
<accession>A0A086T3V5</accession>
<dbReference type="InterPro" id="IPR000719">
    <property type="entry name" value="Prot_kinase_dom"/>
</dbReference>
<organism evidence="3 4">
    <name type="scientific">Hapsidospora chrysogenum (strain ATCC 11550 / CBS 779.69 / DSM 880 / IAM 14645 / JCM 23072 / IMI 49137)</name>
    <name type="common">Acremonium chrysogenum</name>
    <dbReference type="NCBI Taxonomy" id="857340"/>
    <lineage>
        <taxon>Eukaryota</taxon>
        <taxon>Fungi</taxon>
        <taxon>Dikarya</taxon>
        <taxon>Ascomycota</taxon>
        <taxon>Pezizomycotina</taxon>
        <taxon>Sordariomycetes</taxon>
        <taxon>Hypocreomycetidae</taxon>
        <taxon>Hypocreales</taxon>
        <taxon>Bionectriaceae</taxon>
        <taxon>Hapsidospora</taxon>
    </lineage>
</organism>
<name>A0A086T3V5_HAPC1</name>
<dbReference type="Gene3D" id="1.10.510.10">
    <property type="entry name" value="Transferase(Phosphotransferase) domain 1"/>
    <property type="match status" value="1"/>
</dbReference>
<dbReference type="AlphaFoldDB" id="A0A086T3V5"/>
<feature type="compositionally biased region" description="Polar residues" evidence="1">
    <location>
        <begin position="969"/>
        <end position="978"/>
    </location>
</feature>
<feature type="domain" description="Protein kinase" evidence="2">
    <location>
        <begin position="336"/>
        <end position="587"/>
    </location>
</feature>
<dbReference type="Proteomes" id="UP000029964">
    <property type="component" value="Unassembled WGS sequence"/>
</dbReference>
<dbReference type="GO" id="GO:0004672">
    <property type="term" value="F:protein kinase activity"/>
    <property type="evidence" value="ECO:0007669"/>
    <property type="project" value="InterPro"/>
</dbReference>
<dbReference type="HOGENOM" id="CLU_006696_0_1_1"/>
<reference evidence="4" key="1">
    <citation type="journal article" date="2014" name="Genome Announc.">
        <title>Genome sequence and annotation of Acremonium chrysogenum, producer of the beta-lactam antibiotic cephalosporin C.</title>
        <authorList>
            <person name="Terfehr D."/>
            <person name="Dahlmann T.A."/>
            <person name="Specht T."/>
            <person name="Zadra I."/>
            <person name="Kuernsteiner H."/>
            <person name="Kueck U."/>
        </authorList>
    </citation>
    <scope>NUCLEOTIDE SEQUENCE [LARGE SCALE GENOMIC DNA]</scope>
    <source>
        <strain evidence="4">ATCC 11550 / CBS 779.69 / DSM 880 / IAM 14645 / JCM 23072 / IMI 49137</strain>
    </source>
</reference>
<feature type="region of interest" description="Disordered" evidence="1">
    <location>
        <begin position="141"/>
        <end position="162"/>
    </location>
</feature>
<dbReference type="SUPFAM" id="SSF56112">
    <property type="entry name" value="Protein kinase-like (PK-like)"/>
    <property type="match status" value="1"/>
</dbReference>
<dbReference type="InterPro" id="IPR050167">
    <property type="entry name" value="Ser_Thr_protein_kinase"/>
</dbReference>